<dbReference type="InterPro" id="IPR013936">
    <property type="entry name" value="CRT-like"/>
</dbReference>
<keyword evidence="6 8" id="KW-0472">Membrane</keyword>
<dbReference type="Proteomes" id="UP000030754">
    <property type="component" value="Unassembled WGS sequence"/>
</dbReference>
<dbReference type="EMBL" id="HG722495">
    <property type="protein sequence ID" value="CDJ62541.1"/>
    <property type="molecule type" value="Genomic_DNA"/>
</dbReference>
<evidence type="ECO:0000256" key="4">
    <source>
        <dbReference type="ARBA" id="ARBA00022692"/>
    </source>
</evidence>
<dbReference type="PANTHER" id="PTHR31326">
    <property type="entry name" value="PROTEIN CLT2, CHLOROPLASTIC"/>
    <property type="match status" value="1"/>
</dbReference>
<feature type="compositionally biased region" description="Basic and acidic residues" evidence="7">
    <location>
        <begin position="1"/>
        <end position="10"/>
    </location>
</feature>
<gene>
    <name evidence="9" type="ORF">ENH_00020470</name>
</gene>
<dbReference type="RefSeq" id="XP_013439903.1">
    <property type="nucleotide sequence ID" value="XM_013584449.1"/>
</dbReference>
<feature type="compositionally biased region" description="Low complexity" evidence="7">
    <location>
        <begin position="33"/>
        <end position="42"/>
    </location>
</feature>
<name>U6MEW4_9EIME</name>
<evidence type="ECO:0000313" key="9">
    <source>
        <dbReference type="EMBL" id="CDJ62541.1"/>
    </source>
</evidence>
<feature type="transmembrane region" description="Helical" evidence="8">
    <location>
        <begin position="497"/>
        <end position="515"/>
    </location>
</feature>
<dbReference type="OrthoDB" id="416555at2759"/>
<evidence type="ECO:0000313" key="10">
    <source>
        <dbReference type="Proteomes" id="UP000030754"/>
    </source>
</evidence>
<feature type="transmembrane region" description="Helical" evidence="8">
    <location>
        <begin position="390"/>
        <end position="408"/>
    </location>
</feature>
<dbReference type="AlphaFoldDB" id="U6MEW4"/>
<dbReference type="Pfam" id="PF08627">
    <property type="entry name" value="CRT-like"/>
    <property type="match status" value="1"/>
</dbReference>
<reference evidence="9" key="1">
    <citation type="submission" date="2013-10" db="EMBL/GenBank/DDBJ databases">
        <title>Genomic analysis of the causative agents of coccidiosis in chickens.</title>
        <authorList>
            <person name="Reid A.J."/>
            <person name="Blake D."/>
            <person name="Billington K."/>
            <person name="Browne H."/>
            <person name="Dunn M."/>
            <person name="Hung S."/>
            <person name="Kawahara F."/>
            <person name="Miranda-Saavedra D."/>
            <person name="Mourier T."/>
            <person name="Nagra H."/>
            <person name="Otto T.D."/>
            <person name="Rawlings N."/>
            <person name="Sanchez A."/>
            <person name="Sanders M."/>
            <person name="Subramaniam C."/>
            <person name="Tay Y."/>
            <person name="Dear P."/>
            <person name="Doerig C."/>
            <person name="Gruber A."/>
            <person name="Parkinson J."/>
            <person name="Shirley M."/>
            <person name="Wan K.L."/>
            <person name="Berriman M."/>
            <person name="Tomley F."/>
            <person name="Pain A."/>
        </authorList>
    </citation>
    <scope>NUCLEOTIDE SEQUENCE [LARGE SCALE GENOMIC DNA]</scope>
    <source>
        <strain evidence="9">Houghton</strain>
    </source>
</reference>
<comment type="subcellular location">
    <subcellularLocation>
        <location evidence="1">Membrane</location>
        <topology evidence="1">Multi-pass membrane protein</topology>
    </subcellularLocation>
</comment>
<evidence type="ECO:0000256" key="2">
    <source>
        <dbReference type="ARBA" id="ARBA00006690"/>
    </source>
</evidence>
<organism evidence="9 10">
    <name type="scientific">Eimeria necatrix</name>
    <dbReference type="NCBI Taxonomy" id="51315"/>
    <lineage>
        <taxon>Eukaryota</taxon>
        <taxon>Sar</taxon>
        <taxon>Alveolata</taxon>
        <taxon>Apicomplexa</taxon>
        <taxon>Conoidasida</taxon>
        <taxon>Coccidia</taxon>
        <taxon>Eucoccidiorida</taxon>
        <taxon>Eimeriorina</taxon>
        <taxon>Eimeriidae</taxon>
        <taxon>Eimeria</taxon>
    </lineage>
</organism>
<reference evidence="9" key="2">
    <citation type="submission" date="2013-10" db="EMBL/GenBank/DDBJ databases">
        <authorList>
            <person name="Aslett M."/>
        </authorList>
    </citation>
    <scope>NUCLEOTIDE SEQUENCE [LARGE SCALE GENOMIC DNA]</scope>
    <source>
        <strain evidence="9">Houghton</strain>
    </source>
</reference>
<dbReference type="PANTHER" id="PTHR31326:SF1">
    <property type="entry name" value="PROTEIN CLT2, CHLOROPLASTIC"/>
    <property type="match status" value="1"/>
</dbReference>
<protein>
    <submittedName>
        <fullName evidence="9">Drug/Metabolite Transporter (DMT) Superfamily putat, related</fullName>
    </submittedName>
</protein>
<evidence type="ECO:0000256" key="3">
    <source>
        <dbReference type="ARBA" id="ARBA00022448"/>
    </source>
</evidence>
<proteinExistence type="inferred from homology"/>
<keyword evidence="5 8" id="KW-1133">Transmembrane helix</keyword>
<feature type="transmembrane region" description="Helical" evidence="8">
    <location>
        <begin position="357"/>
        <end position="378"/>
    </location>
</feature>
<feature type="transmembrane region" description="Helical" evidence="8">
    <location>
        <begin position="330"/>
        <end position="350"/>
    </location>
</feature>
<feature type="region of interest" description="Disordered" evidence="7">
    <location>
        <begin position="149"/>
        <end position="178"/>
    </location>
</feature>
<feature type="transmembrane region" description="Helical" evidence="8">
    <location>
        <begin position="522"/>
        <end position="544"/>
    </location>
</feature>
<feature type="region of interest" description="Disordered" evidence="7">
    <location>
        <begin position="1"/>
        <end position="134"/>
    </location>
</feature>
<keyword evidence="3" id="KW-0813">Transport</keyword>
<sequence length="623" mass="67417">MPSPPRERQSPSRSRGSHAGSCRGDPGGPICWSSPSPSSTTDGSRRGISPAGANAAQPATQGATSGMHRFPADMGGPRADSRGPARGPQGGFPAESYSYEEPTRATTPQASVKEDMTSTLNLRGPRRGSQGQAVFSQVAADREVYVHLTDAESGSSADEGESTSPGSRFRGSPRGYQGRPRWGRGLEGWRSRLERIAWWLSVYFNLVRRRLALGLRFLLFWIKTNERQLKVLLYTAGLLVSSTGNTIAFKRMLDKMPNYSGFLNQLTNFVFIPVFAAFCLYQYSVGKLSQARAGGEVLSFPKKNFALMGCLDGVCGIMSVVGGVHTSGTAQVVLSQLGIPVMLILCRFMLGKKYNAIQHLGAAVIIFGVLVVESPGLLHPSKEDSSNIPFFNLLFLLSILPSSLSYVVKEIAFRGVQMNTSFLQFWVALFQFFVGFVLLPLTSLPLLGKEGVPLGELWDRLLDGGKCLIGTDTIVPPDCGFLTGVPCDSCQGAWIEVFIYVLFNLIYNVCSMLVLKHCGATVLFLVMTVRLPLTSMAFYSPLIVGDSAVPAKATDFFGLLILLVGLLAFRLGGHKAARDGEEGEDEEGEGSLDQDITATAEVAHVHIKVLASDPSIRNDGYFQ</sequence>
<dbReference type="GO" id="GO:0016020">
    <property type="term" value="C:membrane"/>
    <property type="evidence" value="ECO:0007669"/>
    <property type="project" value="UniProtKB-SubCell"/>
</dbReference>
<evidence type="ECO:0000256" key="6">
    <source>
        <dbReference type="ARBA" id="ARBA00023136"/>
    </source>
</evidence>
<evidence type="ECO:0000256" key="7">
    <source>
        <dbReference type="SAM" id="MobiDB-lite"/>
    </source>
</evidence>
<keyword evidence="10" id="KW-1185">Reference proteome</keyword>
<keyword evidence="4 8" id="KW-0812">Transmembrane</keyword>
<evidence type="ECO:0000256" key="1">
    <source>
        <dbReference type="ARBA" id="ARBA00004141"/>
    </source>
</evidence>
<feature type="transmembrane region" description="Helical" evidence="8">
    <location>
        <begin position="420"/>
        <end position="441"/>
    </location>
</feature>
<comment type="similarity">
    <text evidence="2">Belongs to the CRT-like transporter family.</text>
</comment>
<evidence type="ECO:0000256" key="5">
    <source>
        <dbReference type="ARBA" id="ARBA00022989"/>
    </source>
</evidence>
<feature type="transmembrane region" description="Helical" evidence="8">
    <location>
        <begin position="556"/>
        <end position="573"/>
    </location>
</feature>
<accession>U6MEW4</accession>
<dbReference type="VEuPathDB" id="ToxoDB:ENH_00020470"/>
<feature type="transmembrane region" description="Helical" evidence="8">
    <location>
        <begin position="304"/>
        <end position="324"/>
    </location>
</feature>
<feature type="transmembrane region" description="Helical" evidence="8">
    <location>
        <begin position="231"/>
        <end position="249"/>
    </location>
</feature>
<feature type="transmembrane region" description="Helical" evidence="8">
    <location>
        <begin position="261"/>
        <end position="283"/>
    </location>
</feature>
<dbReference type="GeneID" id="25472220"/>
<evidence type="ECO:0000256" key="8">
    <source>
        <dbReference type="SAM" id="Phobius"/>
    </source>
</evidence>